<dbReference type="EMBL" id="LFIV01000298">
    <property type="protein sequence ID" value="KZL64022.1"/>
    <property type="molecule type" value="Genomic_DNA"/>
</dbReference>
<protein>
    <submittedName>
        <fullName evidence="1">Reverse transcriptase</fullName>
    </submittedName>
</protein>
<evidence type="ECO:0000313" key="2">
    <source>
        <dbReference type="Proteomes" id="UP000076552"/>
    </source>
</evidence>
<gene>
    <name evidence="1" type="ORF">CT0861_00112</name>
</gene>
<accession>A0A166LWZ2</accession>
<dbReference type="AlphaFoldDB" id="A0A166LWZ2"/>
<sequence>MVVNIAKELADQAGSEQAGKQEIDKLWEKNDISDVQVYQASEVGPKQPVKVTLFIRCIYDSIEELRRDDNTLTIQWRASVEEDGLLKQARAQEREATPQAQFPAMKLTTLNAARSKCSPERVLPEEVGRFQKWVDKALPGSMPANSTTSLITLAKH</sequence>
<name>A0A166LWZ2_9PEZI</name>
<evidence type="ECO:0000313" key="1">
    <source>
        <dbReference type="EMBL" id="KZL64022.1"/>
    </source>
</evidence>
<keyword evidence="1" id="KW-0808">Transferase</keyword>
<dbReference type="STRING" id="708197.A0A166LWZ2"/>
<keyword evidence="2" id="KW-1185">Reference proteome</keyword>
<keyword evidence="1" id="KW-0695">RNA-directed DNA polymerase</keyword>
<comment type="caution">
    <text evidence="1">The sequence shown here is derived from an EMBL/GenBank/DDBJ whole genome shotgun (WGS) entry which is preliminary data.</text>
</comment>
<dbReference type="GO" id="GO:0003964">
    <property type="term" value="F:RNA-directed DNA polymerase activity"/>
    <property type="evidence" value="ECO:0007669"/>
    <property type="project" value="UniProtKB-KW"/>
</dbReference>
<dbReference type="Proteomes" id="UP000076552">
    <property type="component" value="Unassembled WGS sequence"/>
</dbReference>
<keyword evidence="1" id="KW-0548">Nucleotidyltransferase</keyword>
<proteinExistence type="predicted"/>
<reference evidence="1 2" key="1">
    <citation type="submission" date="2015-06" db="EMBL/GenBank/DDBJ databases">
        <title>Survival trade-offs in plant roots during colonization by closely related pathogenic and mutualistic fungi.</title>
        <authorList>
            <person name="Hacquard S."/>
            <person name="Kracher B."/>
            <person name="Hiruma K."/>
            <person name="Weinman A."/>
            <person name="Muench P."/>
            <person name="Garrido Oter R."/>
            <person name="Ver Loren van Themaat E."/>
            <person name="Dallerey J.-F."/>
            <person name="Damm U."/>
            <person name="Henrissat B."/>
            <person name="Lespinet O."/>
            <person name="Thon M."/>
            <person name="Kemen E."/>
            <person name="McHardy A.C."/>
            <person name="Schulze-Lefert P."/>
            <person name="O'Connell R.J."/>
        </authorList>
    </citation>
    <scope>NUCLEOTIDE SEQUENCE [LARGE SCALE GENOMIC DNA]</scope>
    <source>
        <strain evidence="1 2">0861</strain>
    </source>
</reference>
<organism evidence="1 2">
    <name type="scientific">Colletotrichum tofieldiae</name>
    <dbReference type="NCBI Taxonomy" id="708197"/>
    <lineage>
        <taxon>Eukaryota</taxon>
        <taxon>Fungi</taxon>
        <taxon>Dikarya</taxon>
        <taxon>Ascomycota</taxon>
        <taxon>Pezizomycotina</taxon>
        <taxon>Sordariomycetes</taxon>
        <taxon>Hypocreomycetidae</taxon>
        <taxon>Glomerellales</taxon>
        <taxon>Glomerellaceae</taxon>
        <taxon>Colletotrichum</taxon>
        <taxon>Colletotrichum spaethianum species complex</taxon>
    </lineage>
</organism>